<protein>
    <submittedName>
        <fullName evidence="2">Uncharacterized protein</fullName>
    </submittedName>
</protein>
<gene>
    <name evidence="2" type="ORF">BaRGS_00027398</name>
</gene>
<feature type="region of interest" description="Disordered" evidence="1">
    <location>
        <begin position="747"/>
        <end position="800"/>
    </location>
</feature>
<dbReference type="Pfam" id="PF13148">
    <property type="entry name" value="DUF3987"/>
    <property type="match status" value="1"/>
</dbReference>
<organism evidence="2 3">
    <name type="scientific">Batillaria attramentaria</name>
    <dbReference type="NCBI Taxonomy" id="370345"/>
    <lineage>
        <taxon>Eukaryota</taxon>
        <taxon>Metazoa</taxon>
        <taxon>Spiralia</taxon>
        <taxon>Lophotrochozoa</taxon>
        <taxon>Mollusca</taxon>
        <taxon>Gastropoda</taxon>
        <taxon>Caenogastropoda</taxon>
        <taxon>Sorbeoconcha</taxon>
        <taxon>Cerithioidea</taxon>
        <taxon>Batillariidae</taxon>
        <taxon>Batillaria</taxon>
    </lineage>
</organism>
<accession>A0ABD0K393</accession>
<sequence>MGMTTNNSTVCYTTVYCRAAAGGRQCSTPSGPENEAASVMPLVTLKLQSRPVRPTELSIMHAACEENGGRGDVGWKESYKTAQMVALPDVTRLCGTQAGQLVHDLAQGVGCPEEFIVMPLICCCSALMGPRSEVRVHAAWSEPPVLWIAVGARAGSRKSSALRQVLMPLLTVIDGMKQQQQRRQQQNHCHRTGDEGFGPPAVFTGTLGLPQLRALAEEGAGGVLHVTERAEDSHRRLGIQPPHTDHAARTLLNDLYEAFPGDITTCGYSSLKNSSQSSGQSSPALVTPGLMSHVCFNHCGFAEPEYVVNLVVKSPSWLSGRFLVSCPSLPDNASSASLAVPRPSGSQERGSMSDEASRTEEKSLTLRDLYSRIADTHCRNVYTYSFSEDAVCELQRFQEEEWCTIVAQLGGEEQGGVVSKSLGHIVRLAGVLKALTVAAKSPAAAIQIPSQENEDLDAERNCHEKVVEISVEDVSRAIELGKYFLEQKLSMTFMMLPPLLPGQAGQVGAMTAGPYGLPLGVAAGFSAGQHAMAGVTSAPGHPPPSNPLPQQQQQPHPPFFGGYGAPSAHAIGLHARNVTSSQPATSTPSSATSVDIDVTQLPATWAPTTPEEELAEMSQAAEFVQLEPAQFVAVHARRVKRLLECFDDGCGVSATTAAQKSIAPPVRVAGTNNRHPAWASALFFQKVADLGLGAAEQVRHPTNGRVYWRFKRKTVEELTEKNYQLLQYLRVDMVRFSRLGQPSLHVPGLEADAPSPAGSSGDTVGSGAGVGVIDEAASNSSSKGDKSPCSLESPIKQEVL</sequence>
<evidence type="ECO:0000313" key="2">
    <source>
        <dbReference type="EMBL" id="KAK7481318.1"/>
    </source>
</evidence>
<feature type="compositionally biased region" description="Basic and acidic residues" evidence="1">
    <location>
        <begin position="351"/>
        <end position="360"/>
    </location>
</feature>
<reference evidence="2 3" key="1">
    <citation type="journal article" date="2023" name="Sci. Data">
        <title>Genome assembly of the Korean intertidal mud-creeper Batillaria attramentaria.</title>
        <authorList>
            <person name="Patra A.K."/>
            <person name="Ho P.T."/>
            <person name="Jun S."/>
            <person name="Lee S.J."/>
            <person name="Kim Y."/>
            <person name="Won Y.J."/>
        </authorList>
    </citation>
    <scope>NUCLEOTIDE SEQUENCE [LARGE SCALE GENOMIC DNA]</scope>
    <source>
        <strain evidence="2">Wonlab-2016</strain>
    </source>
</reference>
<evidence type="ECO:0000313" key="3">
    <source>
        <dbReference type="Proteomes" id="UP001519460"/>
    </source>
</evidence>
<name>A0ABD0K393_9CAEN</name>
<feature type="region of interest" description="Disordered" evidence="1">
    <location>
        <begin position="533"/>
        <end position="561"/>
    </location>
</feature>
<dbReference type="EMBL" id="JACVVK020000264">
    <property type="protein sequence ID" value="KAK7481318.1"/>
    <property type="molecule type" value="Genomic_DNA"/>
</dbReference>
<proteinExistence type="predicted"/>
<comment type="caution">
    <text evidence="2">The sequence shown here is derived from an EMBL/GenBank/DDBJ whole genome shotgun (WGS) entry which is preliminary data.</text>
</comment>
<feature type="region of interest" description="Disordered" evidence="1">
    <location>
        <begin position="333"/>
        <end position="360"/>
    </location>
</feature>
<evidence type="ECO:0000256" key="1">
    <source>
        <dbReference type="SAM" id="MobiDB-lite"/>
    </source>
</evidence>
<dbReference type="AlphaFoldDB" id="A0ABD0K393"/>
<keyword evidence="3" id="KW-1185">Reference proteome</keyword>
<dbReference type="InterPro" id="IPR025048">
    <property type="entry name" value="DUF3987"/>
</dbReference>
<dbReference type="Proteomes" id="UP001519460">
    <property type="component" value="Unassembled WGS sequence"/>
</dbReference>